<accession>A0A1D6IIY5</accession>
<protein>
    <submittedName>
        <fullName evidence="1">Pentatricopeptide repeat-containing protein mitochondrial</fullName>
    </submittedName>
</protein>
<dbReference type="PANTHER" id="PTHR47205:SF1">
    <property type="entry name" value="OS07G0599000 PROTEIN"/>
    <property type="match status" value="1"/>
</dbReference>
<dbReference type="PANTHER" id="PTHR47205">
    <property type="entry name" value="OS07G0599000 PROTEIN"/>
    <property type="match status" value="1"/>
</dbReference>
<dbReference type="InterPro" id="IPR044605">
    <property type="entry name" value="At1g26460-like"/>
</dbReference>
<dbReference type="ExpressionAtlas" id="A0A1D6IIY5">
    <property type="expression patterns" value="baseline and differential"/>
</dbReference>
<name>A0A1D6IIY5_MAIZE</name>
<sequence length="61" mass="7272">MVDAGFTPSKDTLRKVRRRCSRESDFDSDEKVQSLAKQFNYRMGGENRREMLYSIEYNPVY</sequence>
<proteinExistence type="predicted"/>
<gene>
    <name evidence="1" type="ORF">ZEAMMB73_Zm00001d022049</name>
</gene>
<reference evidence="1" key="1">
    <citation type="submission" date="2015-12" db="EMBL/GenBank/DDBJ databases">
        <title>Update maize B73 reference genome by single molecule sequencing technologies.</title>
        <authorList>
            <consortium name="Maize Genome Sequencing Project"/>
            <person name="Ware D."/>
        </authorList>
    </citation>
    <scope>NUCLEOTIDE SEQUENCE [LARGE SCALE GENOMIC DNA]</scope>
    <source>
        <tissue evidence="1">Seedling</tissue>
    </source>
</reference>
<dbReference type="AlphaFoldDB" id="A0A1D6IIY5"/>
<evidence type="ECO:0000313" key="1">
    <source>
        <dbReference type="EMBL" id="ONM59426.1"/>
    </source>
</evidence>
<organism evidence="1">
    <name type="scientific">Zea mays</name>
    <name type="common">Maize</name>
    <dbReference type="NCBI Taxonomy" id="4577"/>
    <lineage>
        <taxon>Eukaryota</taxon>
        <taxon>Viridiplantae</taxon>
        <taxon>Streptophyta</taxon>
        <taxon>Embryophyta</taxon>
        <taxon>Tracheophyta</taxon>
        <taxon>Spermatophyta</taxon>
        <taxon>Magnoliopsida</taxon>
        <taxon>Liliopsida</taxon>
        <taxon>Poales</taxon>
        <taxon>Poaceae</taxon>
        <taxon>PACMAD clade</taxon>
        <taxon>Panicoideae</taxon>
        <taxon>Andropogonodae</taxon>
        <taxon>Andropogoneae</taxon>
        <taxon>Tripsacinae</taxon>
        <taxon>Zea</taxon>
    </lineage>
</organism>
<dbReference type="EMBL" id="CM007650">
    <property type="protein sequence ID" value="ONM59426.1"/>
    <property type="molecule type" value="Genomic_DNA"/>
</dbReference>